<comment type="caution">
    <text evidence="4">The sequence shown here is derived from an EMBL/GenBank/DDBJ whole genome shotgun (WGS) entry which is preliminary data.</text>
</comment>
<dbReference type="InterPro" id="IPR025326">
    <property type="entry name" value="DUF4232"/>
</dbReference>
<sequence>MKSLRRRPVTSRSRAPRSALAAGAAALLLAGGSLTLTACDDEETTPSNAASTQESADESSAQSLTDHSTASTGAANSKAEDGSVGKGGMCATNDLEITTADSQGAAGSTLVNVVFKNTSSEPCSMRGFPGVSMVANHNGTQLGKPAQREKDVPSKDVKLDPGASAIAPVKITQVGALDPHECKPQDADGLRVYPPEQTKATYVPMKNLEGCSGEVEYLSVQPVSMGDQSGQAGTGQGNQDGE</sequence>
<feature type="compositionally biased region" description="Polar residues" evidence="1">
    <location>
        <begin position="45"/>
        <end position="75"/>
    </location>
</feature>
<name>A0A9X3RGC9_9CORY</name>
<feature type="compositionally biased region" description="Gly residues" evidence="1">
    <location>
        <begin position="232"/>
        <end position="242"/>
    </location>
</feature>
<evidence type="ECO:0000256" key="1">
    <source>
        <dbReference type="SAM" id="MobiDB-lite"/>
    </source>
</evidence>
<keyword evidence="2" id="KW-0732">Signal</keyword>
<proteinExistence type="predicted"/>
<dbReference type="RefSeq" id="WP_269944304.1">
    <property type="nucleotide sequence ID" value="NZ_JAKMUT010000003.1"/>
</dbReference>
<feature type="domain" description="DUF4232" evidence="3">
    <location>
        <begin position="90"/>
        <end position="223"/>
    </location>
</feature>
<dbReference type="Pfam" id="PF14016">
    <property type="entry name" value="DUF4232"/>
    <property type="match status" value="1"/>
</dbReference>
<reference evidence="4" key="1">
    <citation type="submission" date="2022-02" db="EMBL/GenBank/DDBJ databases">
        <title>Corynebacterium sp. from urogenital microbiome.</title>
        <authorList>
            <person name="Cappelli E.A."/>
            <person name="Ribeiro T.G."/>
            <person name="Peixe L."/>
        </authorList>
    </citation>
    <scope>NUCLEOTIDE SEQUENCE</scope>
    <source>
        <strain evidence="4">C8Ua_174</strain>
    </source>
</reference>
<evidence type="ECO:0000256" key="2">
    <source>
        <dbReference type="SAM" id="SignalP"/>
    </source>
</evidence>
<feature type="signal peptide" evidence="2">
    <location>
        <begin position="1"/>
        <end position="38"/>
    </location>
</feature>
<evidence type="ECO:0000313" key="4">
    <source>
        <dbReference type="EMBL" id="MCZ9289432.1"/>
    </source>
</evidence>
<evidence type="ECO:0000259" key="3">
    <source>
        <dbReference type="Pfam" id="PF14016"/>
    </source>
</evidence>
<organism evidence="4 5">
    <name type="scientific">Corynebacterium evansiae</name>
    <dbReference type="NCBI Taxonomy" id="2913499"/>
    <lineage>
        <taxon>Bacteria</taxon>
        <taxon>Bacillati</taxon>
        <taxon>Actinomycetota</taxon>
        <taxon>Actinomycetes</taxon>
        <taxon>Mycobacteriales</taxon>
        <taxon>Corynebacteriaceae</taxon>
        <taxon>Corynebacterium</taxon>
    </lineage>
</organism>
<gene>
    <name evidence="4" type="ORF">L8V00_04305</name>
</gene>
<feature type="chain" id="PRO_5040948766" evidence="2">
    <location>
        <begin position="39"/>
        <end position="242"/>
    </location>
</feature>
<evidence type="ECO:0000313" key="5">
    <source>
        <dbReference type="Proteomes" id="UP001146469"/>
    </source>
</evidence>
<accession>A0A9X3RGC9</accession>
<feature type="region of interest" description="Disordered" evidence="1">
    <location>
        <begin position="222"/>
        <end position="242"/>
    </location>
</feature>
<dbReference type="AlphaFoldDB" id="A0A9X3RGC9"/>
<dbReference type="Proteomes" id="UP001146469">
    <property type="component" value="Unassembled WGS sequence"/>
</dbReference>
<feature type="region of interest" description="Disordered" evidence="1">
    <location>
        <begin position="38"/>
        <end position="86"/>
    </location>
</feature>
<keyword evidence="5" id="KW-1185">Reference proteome</keyword>
<dbReference type="EMBL" id="JAKMUT010000003">
    <property type="protein sequence ID" value="MCZ9289432.1"/>
    <property type="molecule type" value="Genomic_DNA"/>
</dbReference>
<protein>
    <submittedName>
        <fullName evidence="4">DUF4232 domain-containing protein</fullName>
    </submittedName>
</protein>